<dbReference type="InterPro" id="IPR040570">
    <property type="entry name" value="LAL_C2"/>
</dbReference>
<dbReference type="GO" id="GO:0046872">
    <property type="term" value="F:metal ion binding"/>
    <property type="evidence" value="ECO:0007669"/>
    <property type="project" value="InterPro"/>
</dbReference>
<dbReference type="AlphaFoldDB" id="A0A380P686"/>
<keyword evidence="1 6" id="KW-0436">Ligase</keyword>
<dbReference type="SUPFAM" id="SSF56059">
    <property type="entry name" value="Glutathione synthetase ATP-binding domain-like"/>
    <property type="match status" value="1"/>
</dbReference>
<dbReference type="Gene3D" id="3.30.1490.20">
    <property type="entry name" value="ATP-grasp fold, A domain"/>
    <property type="match status" value="1"/>
</dbReference>
<feature type="domain" description="ATP-grasp" evidence="5">
    <location>
        <begin position="119"/>
        <end position="307"/>
    </location>
</feature>
<keyword evidence="2 4" id="KW-0547">Nucleotide-binding</keyword>
<dbReference type="GO" id="GO:0005524">
    <property type="term" value="F:ATP binding"/>
    <property type="evidence" value="ECO:0007669"/>
    <property type="project" value="UniProtKB-UniRule"/>
</dbReference>
<dbReference type="EC" id="6.3.2.49" evidence="6"/>
<dbReference type="InterPro" id="IPR013815">
    <property type="entry name" value="ATP_grasp_subdomain_1"/>
</dbReference>
<gene>
    <name evidence="6" type="primary">bacD_4</name>
    <name evidence="6" type="ORF">NCTC7807_04804</name>
</gene>
<dbReference type="InterPro" id="IPR052032">
    <property type="entry name" value="ATP-dep_AA_Ligase"/>
</dbReference>
<sequence length="407" mass="43883">MSAPEERELLLVGVGFMGRPYAAAAKRLGLRVRAIEAHDWAGAIEHLVDAVEPSQGRYGALDELWAETVHAAVEKSLPTGIFGFTESHVLGAAMAQDRFGLPGPSLQAAVISRNKALQRGRFRVQGIGQPEYRLTDDLAAAAEWAAARLPVIVKPLSSAGSDGVELVADTESFERAAVRRAAERPLLVEKALDGPEYSWEALVRDGEVWFSNLTAKETTGPPHFVEVTHRTVPPLSEPDAQRVAALGREVLAAIGMRTGIVHLEFRLTQSGPAVMEVAVRTPGDYLMELCSLTYGIDWFEMVVRLTTGMELPPAPRSPVRYAASHFVISDPGQVVAVDGLEEVLGHPAVEDAAFKVAVGDIVPRTSSSLQRTGYAVLAADSPEEREEAIAFVRRTLSVKTVPVASEE</sequence>
<keyword evidence="3 4" id="KW-0067">ATP-binding</keyword>
<dbReference type="PROSITE" id="PS50975">
    <property type="entry name" value="ATP_GRASP"/>
    <property type="match status" value="1"/>
</dbReference>
<protein>
    <submittedName>
        <fullName evidence="6">DabC</fullName>
        <ecNumber evidence="6">6.3.2.49</ecNumber>
    </submittedName>
</protein>
<dbReference type="Pfam" id="PF13535">
    <property type="entry name" value="ATP-grasp_4"/>
    <property type="match status" value="1"/>
</dbReference>
<dbReference type="PANTHER" id="PTHR43585">
    <property type="entry name" value="FUMIPYRROLE BIOSYNTHESIS PROTEIN C"/>
    <property type="match status" value="1"/>
</dbReference>
<evidence type="ECO:0000256" key="4">
    <source>
        <dbReference type="PROSITE-ProRule" id="PRU00409"/>
    </source>
</evidence>
<dbReference type="GO" id="GO:0034026">
    <property type="term" value="F:L-amino-acid alpha-ligase activity"/>
    <property type="evidence" value="ECO:0007669"/>
    <property type="project" value="UniProtKB-EC"/>
</dbReference>
<organism evidence="6 7">
    <name type="scientific">Streptomyces griseus</name>
    <dbReference type="NCBI Taxonomy" id="1911"/>
    <lineage>
        <taxon>Bacteria</taxon>
        <taxon>Bacillati</taxon>
        <taxon>Actinomycetota</taxon>
        <taxon>Actinomycetes</taxon>
        <taxon>Kitasatosporales</taxon>
        <taxon>Streptomycetaceae</taxon>
        <taxon>Streptomyces</taxon>
    </lineage>
</organism>
<evidence type="ECO:0000256" key="2">
    <source>
        <dbReference type="ARBA" id="ARBA00022741"/>
    </source>
</evidence>
<dbReference type="Pfam" id="PF18603">
    <property type="entry name" value="LAL_C2"/>
    <property type="match status" value="1"/>
</dbReference>
<evidence type="ECO:0000259" key="5">
    <source>
        <dbReference type="PROSITE" id="PS50975"/>
    </source>
</evidence>
<reference evidence="6 7" key="1">
    <citation type="submission" date="2018-06" db="EMBL/GenBank/DDBJ databases">
        <authorList>
            <consortium name="Pathogen Informatics"/>
            <person name="Doyle S."/>
        </authorList>
    </citation>
    <scope>NUCLEOTIDE SEQUENCE [LARGE SCALE GENOMIC DNA]</scope>
    <source>
        <strain evidence="6 7">NCTC7807</strain>
    </source>
</reference>
<dbReference type="PANTHER" id="PTHR43585:SF2">
    <property type="entry name" value="ATP-GRASP ENZYME FSQD"/>
    <property type="match status" value="1"/>
</dbReference>
<name>A0A380P686_STRGR</name>
<dbReference type="RefSeq" id="WP_100458362.1">
    <property type="nucleotide sequence ID" value="NZ_UHID01000007.1"/>
</dbReference>
<evidence type="ECO:0000256" key="3">
    <source>
        <dbReference type="ARBA" id="ARBA00022840"/>
    </source>
</evidence>
<dbReference type="Proteomes" id="UP000254150">
    <property type="component" value="Unassembled WGS sequence"/>
</dbReference>
<evidence type="ECO:0000313" key="7">
    <source>
        <dbReference type="Proteomes" id="UP000254150"/>
    </source>
</evidence>
<dbReference type="InterPro" id="IPR011761">
    <property type="entry name" value="ATP-grasp"/>
</dbReference>
<evidence type="ECO:0000313" key="6">
    <source>
        <dbReference type="EMBL" id="SUP60733.1"/>
    </source>
</evidence>
<accession>A0A380P686</accession>
<evidence type="ECO:0000256" key="1">
    <source>
        <dbReference type="ARBA" id="ARBA00022598"/>
    </source>
</evidence>
<dbReference type="Gene3D" id="3.40.50.20">
    <property type="match status" value="1"/>
</dbReference>
<proteinExistence type="predicted"/>
<dbReference type="Gene3D" id="3.30.470.20">
    <property type="entry name" value="ATP-grasp fold, B domain"/>
    <property type="match status" value="1"/>
</dbReference>
<dbReference type="EMBL" id="UHID01000007">
    <property type="protein sequence ID" value="SUP60733.1"/>
    <property type="molecule type" value="Genomic_DNA"/>
</dbReference>